<feature type="compositionally biased region" description="Low complexity" evidence="1">
    <location>
        <begin position="404"/>
        <end position="421"/>
    </location>
</feature>
<feature type="compositionally biased region" description="Polar residues" evidence="1">
    <location>
        <begin position="277"/>
        <end position="295"/>
    </location>
</feature>
<sequence length="828" mass="91814">MSNGAASESAVWKDRDPPPAFNGDVDLYKQFERDLKLWRHDTDVPVKKHGVKVLRMLSGTAKAVCNELSVEQITSEQGVEHIVAKLKEHFQPHLEQTMPKAFEKAVYGDPRRGKESIGEFILRQETAFRELQEEGIKPADEVKGYILYRQSNLSQVQEDQITTWTQGRFEKPEVIKALRKLEKVQKDRPGARYLTAEDETLLNESMEGGSDSSGDYVYVGEDRMVSEMPCKVVGGPSDHEPDPVQESSDHSQREDLPDASRQVHHAMDDATKRHASHSTQECTIGTRLPNPNTVSGIPDVLTGIEDSSHAIVASHELVGESTKQPHGHSSEASTNGNEALMKKDEEEKAEQFEFEEGERRSNSEDDGGGSGETSCPDAGSTHPAREGERDHAEPAALDDGSGGRRTTGASSSGSRHAARGSNEGDDIPPDASATGKSTDDGSTAKWSSNGGNNGVQRELDYDVSPEIPGGVPQEKMHQWLQYNAPRVCLLENSSQRNLWAKLQLEDEDVAEHEKRVLQGYWSESEDHKSWHYYSGILSETANDLKAIGLFANGTWEEDHYEPGQDRALSKASKKAVVKNMKALTVAEVFSPPRVAAMAEELGHRSGGSYDLQTGYDLSSSVDRMKCMKELRQECNEFGHGLAVKGLPNKKPTDFMVNGKHLAGALSKRCQGHHEHQALIGGIAKFAQKYPKGLCRAMIQGAIKEVEGQCTYAMEQEDAPPGDEVEQALDDHYERLEADKSRREGESPGPEIVPEEVISQAVNSNRSCEQLEHSMEEALKSCMVPIEDIWEQDGLHTKVEQQWQLKERRMKKPQAERKTCGCMMRRGSR</sequence>
<evidence type="ECO:0000256" key="1">
    <source>
        <dbReference type="SAM" id="MobiDB-lite"/>
    </source>
</evidence>
<keyword evidence="3" id="KW-1185">Reference proteome</keyword>
<dbReference type="EMBL" id="CAXAMN010000814">
    <property type="protein sequence ID" value="CAK8990879.1"/>
    <property type="molecule type" value="Genomic_DNA"/>
</dbReference>
<feature type="compositionally biased region" description="Basic and acidic residues" evidence="1">
    <location>
        <begin position="237"/>
        <end position="258"/>
    </location>
</feature>
<feature type="compositionally biased region" description="Basic and acidic residues" evidence="1">
    <location>
        <begin position="383"/>
        <end position="393"/>
    </location>
</feature>
<dbReference type="Proteomes" id="UP001642484">
    <property type="component" value="Unassembled WGS sequence"/>
</dbReference>
<reference evidence="2 3" key="1">
    <citation type="submission" date="2024-02" db="EMBL/GenBank/DDBJ databases">
        <authorList>
            <person name="Chen Y."/>
            <person name="Shah S."/>
            <person name="Dougan E. K."/>
            <person name="Thang M."/>
            <person name="Chan C."/>
        </authorList>
    </citation>
    <scope>NUCLEOTIDE SEQUENCE [LARGE SCALE GENOMIC DNA]</scope>
</reference>
<feature type="region of interest" description="Disordered" evidence="1">
    <location>
        <begin position="1"/>
        <end position="23"/>
    </location>
</feature>
<proteinExistence type="predicted"/>
<comment type="caution">
    <text evidence="2">The sequence shown here is derived from an EMBL/GenBank/DDBJ whole genome shotgun (WGS) entry which is preliminary data.</text>
</comment>
<organism evidence="2 3">
    <name type="scientific">Durusdinium trenchii</name>
    <dbReference type="NCBI Taxonomy" id="1381693"/>
    <lineage>
        <taxon>Eukaryota</taxon>
        <taxon>Sar</taxon>
        <taxon>Alveolata</taxon>
        <taxon>Dinophyceae</taxon>
        <taxon>Suessiales</taxon>
        <taxon>Symbiodiniaceae</taxon>
        <taxon>Durusdinium</taxon>
    </lineage>
</organism>
<feature type="compositionally biased region" description="Basic and acidic residues" evidence="1">
    <location>
        <begin position="340"/>
        <end position="363"/>
    </location>
</feature>
<protein>
    <submittedName>
        <fullName evidence="2">Uncharacterized protein</fullName>
    </submittedName>
</protein>
<accession>A0ABP0HNE1</accession>
<feature type="region of interest" description="Disordered" evidence="1">
    <location>
        <begin position="319"/>
        <end position="469"/>
    </location>
</feature>
<evidence type="ECO:0000313" key="2">
    <source>
        <dbReference type="EMBL" id="CAK8990879.1"/>
    </source>
</evidence>
<evidence type="ECO:0000313" key="3">
    <source>
        <dbReference type="Proteomes" id="UP001642484"/>
    </source>
</evidence>
<name>A0ABP0HNE1_9DINO</name>
<feature type="compositionally biased region" description="Polar residues" evidence="1">
    <location>
        <begin position="434"/>
        <end position="450"/>
    </location>
</feature>
<feature type="region of interest" description="Disordered" evidence="1">
    <location>
        <begin position="229"/>
        <end position="300"/>
    </location>
</feature>
<gene>
    <name evidence="2" type="ORF">CCMP2556_LOCUS2229</name>
</gene>